<name>A0A915BED3_PARUN</name>
<evidence type="ECO:0000313" key="2">
    <source>
        <dbReference type="Proteomes" id="UP000887569"/>
    </source>
</evidence>
<keyword evidence="1" id="KW-0812">Transmembrane</keyword>
<proteinExistence type="predicted"/>
<keyword evidence="2" id="KW-1185">Reference proteome</keyword>
<dbReference type="WBParaSite" id="PgR036_g052_t01">
    <property type="protein sequence ID" value="PgR036_g052_t01"/>
    <property type="gene ID" value="PgR036_g052"/>
</dbReference>
<dbReference type="AlphaFoldDB" id="A0A915BED3"/>
<reference evidence="3" key="1">
    <citation type="submission" date="2022-11" db="UniProtKB">
        <authorList>
            <consortium name="WormBaseParasite"/>
        </authorList>
    </citation>
    <scope>IDENTIFICATION</scope>
</reference>
<evidence type="ECO:0000313" key="3">
    <source>
        <dbReference type="WBParaSite" id="PgR036_g052_t01"/>
    </source>
</evidence>
<feature type="transmembrane region" description="Helical" evidence="1">
    <location>
        <begin position="76"/>
        <end position="98"/>
    </location>
</feature>
<organism evidence="2 3">
    <name type="scientific">Parascaris univalens</name>
    <name type="common">Nematode worm</name>
    <dbReference type="NCBI Taxonomy" id="6257"/>
    <lineage>
        <taxon>Eukaryota</taxon>
        <taxon>Metazoa</taxon>
        <taxon>Ecdysozoa</taxon>
        <taxon>Nematoda</taxon>
        <taxon>Chromadorea</taxon>
        <taxon>Rhabditida</taxon>
        <taxon>Spirurina</taxon>
        <taxon>Ascaridomorpha</taxon>
        <taxon>Ascaridoidea</taxon>
        <taxon>Ascarididae</taxon>
        <taxon>Parascaris</taxon>
    </lineage>
</organism>
<dbReference type="Proteomes" id="UP000887569">
    <property type="component" value="Unplaced"/>
</dbReference>
<keyword evidence="1" id="KW-0472">Membrane</keyword>
<evidence type="ECO:0000256" key="1">
    <source>
        <dbReference type="SAM" id="Phobius"/>
    </source>
</evidence>
<sequence length="173" mass="18904">MCRLAIMKGSDFFPEAFSPHEQRNSVASGSQCRLCKRSVESSLPSMWPYPTYKPISWDKYYVADPNGGKSAITSGLAAGITIGVFFTVFLLTFGCRIYSARMERLERRNSERIASSAISAEDFAVDLWICGVPREPPPPYEIAIHMPRCASSLPSPPSATPSLVPSTSFAAVS</sequence>
<accession>A0A915BED3</accession>
<protein>
    <submittedName>
        <fullName evidence="3">Uncharacterized protein</fullName>
    </submittedName>
</protein>
<keyword evidence="1" id="KW-1133">Transmembrane helix</keyword>